<accession>A0A4C1TRF3</accession>
<organism evidence="1 2">
    <name type="scientific">Eumeta variegata</name>
    <name type="common">Bagworm moth</name>
    <name type="synonym">Eumeta japonica</name>
    <dbReference type="NCBI Taxonomy" id="151549"/>
    <lineage>
        <taxon>Eukaryota</taxon>
        <taxon>Metazoa</taxon>
        <taxon>Ecdysozoa</taxon>
        <taxon>Arthropoda</taxon>
        <taxon>Hexapoda</taxon>
        <taxon>Insecta</taxon>
        <taxon>Pterygota</taxon>
        <taxon>Neoptera</taxon>
        <taxon>Endopterygota</taxon>
        <taxon>Lepidoptera</taxon>
        <taxon>Glossata</taxon>
        <taxon>Ditrysia</taxon>
        <taxon>Tineoidea</taxon>
        <taxon>Psychidae</taxon>
        <taxon>Oiketicinae</taxon>
        <taxon>Eumeta</taxon>
    </lineage>
</organism>
<keyword evidence="2" id="KW-1185">Reference proteome</keyword>
<proteinExistence type="predicted"/>
<name>A0A4C1TRF3_EUMVA</name>
<evidence type="ECO:0000313" key="1">
    <source>
        <dbReference type="EMBL" id="GBP16549.1"/>
    </source>
</evidence>
<protein>
    <submittedName>
        <fullName evidence="1">Uncharacterized protein</fullName>
    </submittedName>
</protein>
<evidence type="ECO:0000313" key="2">
    <source>
        <dbReference type="Proteomes" id="UP000299102"/>
    </source>
</evidence>
<reference evidence="1 2" key="1">
    <citation type="journal article" date="2019" name="Commun. Biol.">
        <title>The bagworm genome reveals a unique fibroin gene that provides high tensile strength.</title>
        <authorList>
            <person name="Kono N."/>
            <person name="Nakamura H."/>
            <person name="Ohtoshi R."/>
            <person name="Tomita M."/>
            <person name="Numata K."/>
            <person name="Arakawa K."/>
        </authorList>
    </citation>
    <scope>NUCLEOTIDE SEQUENCE [LARGE SCALE GENOMIC DNA]</scope>
</reference>
<dbReference type="AlphaFoldDB" id="A0A4C1TRF3"/>
<gene>
    <name evidence="1" type="ORF">EVAR_19349_1</name>
</gene>
<dbReference type="Proteomes" id="UP000299102">
    <property type="component" value="Unassembled WGS sequence"/>
</dbReference>
<dbReference type="EMBL" id="BGZK01000080">
    <property type="protein sequence ID" value="GBP16549.1"/>
    <property type="molecule type" value="Genomic_DNA"/>
</dbReference>
<sequence>MSRNRFELLLRCWHFSDTLYQRVSGTDRLIRGGRVMTPPLGRLCLTVVVEFEPVLAEPRPRDPPSTHTGSALA</sequence>
<comment type="caution">
    <text evidence="1">The sequence shown here is derived from an EMBL/GenBank/DDBJ whole genome shotgun (WGS) entry which is preliminary data.</text>
</comment>